<evidence type="ECO:0000313" key="2">
    <source>
        <dbReference type="Proteomes" id="UP000051992"/>
    </source>
</evidence>
<dbReference type="Gene3D" id="3.30.1820.10">
    <property type="entry name" value="Lp2179-like"/>
    <property type="match status" value="1"/>
</dbReference>
<gene>
    <name evidence="1" type="ORF">IV50_GL001015</name>
</gene>
<proteinExistence type="predicted"/>
<evidence type="ECO:0000313" key="1">
    <source>
        <dbReference type="EMBL" id="KRN46042.1"/>
    </source>
</evidence>
<organism evidence="1 2">
    <name type="scientific">Weissella viridescens</name>
    <name type="common">Lactobacillus viridescens</name>
    <dbReference type="NCBI Taxonomy" id="1629"/>
    <lineage>
        <taxon>Bacteria</taxon>
        <taxon>Bacillati</taxon>
        <taxon>Bacillota</taxon>
        <taxon>Bacilli</taxon>
        <taxon>Lactobacillales</taxon>
        <taxon>Lactobacillaceae</taxon>
        <taxon>Weissella</taxon>
    </lineage>
</organism>
<dbReference type="EMBL" id="JQBM01000003">
    <property type="protein sequence ID" value="KRN46042.1"/>
    <property type="molecule type" value="Genomic_DNA"/>
</dbReference>
<comment type="caution">
    <text evidence="1">The sequence shown here is derived from an EMBL/GenBank/DDBJ whole genome shotgun (WGS) entry which is preliminary data.</text>
</comment>
<dbReference type="InterPro" id="IPR014965">
    <property type="entry name" value="Amino_acid_metab_prot_put"/>
</dbReference>
<accession>A0A0R2H838</accession>
<dbReference type="RefSeq" id="WP_057745993.1">
    <property type="nucleotide sequence ID" value="NZ_BJLU01000005.1"/>
</dbReference>
<dbReference type="Pfam" id="PF08866">
    <property type="entry name" value="DUF1831"/>
    <property type="match status" value="1"/>
</dbReference>
<dbReference type="Proteomes" id="UP000051992">
    <property type="component" value="Unassembled WGS sequence"/>
</dbReference>
<dbReference type="AlphaFoldDB" id="A0A0R2H838"/>
<reference evidence="1 2" key="1">
    <citation type="journal article" date="2015" name="Genome Announc.">
        <title>Expanding the biotechnology potential of lactobacilli through comparative genomics of 213 strains and associated genera.</title>
        <authorList>
            <person name="Sun Z."/>
            <person name="Harris H.M."/>
            <person name="McCann A."/>
            <person name="Guo C."/>
            <person name="Argimon S."/>
            <person name="Zhang W."/>
            <person name="Yang X."/>
            <person name="Jeffery I.B."/>
            <person name="Cooney J.C."/>
            <person name="Kagawa T.F."/>
            <person name="Liu W."/>
            <person name="Song Y."/>
            <person name="Salvetti E."/>
            <person name="Wrobel A."/>
            <person name="Rasinkangas P."/>
            <person name="Parkhill J."/>
            <person name="Rea M.C."/>
            <person name="O'Sullivan O."/>
            <person name="Ritari J."/>
            <person name="Douillard F.P."/>
            <person name="Paul Ross R."/>
            <person name="Yang R."/>
            <person name="Briner A.E."/>
            <person name="Felis G.E."/>
            <person name="de Vos W.M."/>
            <person name="Barrangou R."/>
            <person name="Klaenhammer T.R."/>
            <person name="Caufield P.W."/>
            <person name="Cui Y."/>
            <person name="Zhang H."/>
            <person name="O'Toole P.W."/>
        </authorList>
    </citation>
    <scope>NUCLEOTIDE SEQUENCE [LARGE SCALE GENOMIC DNA]</scope>
    <source>
        <strain evidence="1 2">DSM 20410</strain>
    </source>
</reference>
<name>A0A0R2H838_WEIVI</name>
<protein>
    <submittedName>
        <fullName evidence="1">Uncharacterized protein</fullName>
    </submittedName>
</protein>
<dbReference type="SUPFAM" id="SSF160800">
    <property type="entry name" value="Lp2179-like"/>
    <property type="match status" value="1"/>
</dbReference>
<keyword evidence="2" id="KW-1185">Reference proteome</keyword>
<dbReference type="OrthoDB" id="2166222at2"/>
<dbReference type="PATRIC" id="fig|1629.5.peg.1022"/>
<sequence length="114" mass="12738">MAFEEQVTVPGDANTYAISPNIKKYALTDTGFINKPNGTYVMERSLEPMKPVNAAITLKIVVNATLSGLKIKTLNPAGTITINLFDIHDNAEMVKLYHYYIDDLIHREVLVKID</sequence>
<dbReference type="InterPro" id="IPR035942">
    <property type="entry name" value="Lp2179-like_sf"/>
</dbReference>